<feature type="transmembrane region" description="Helical" evidence="1">
    <location>
        <begin position="41"/>
        <end position="60"/>
    </location>
</feature>
<reference evidence="3" key="1">
    <citation type="submission" date="2021-03" db="EMBL/GenBank/DDBJ databases">
        <title>Comparative genomic analysis of European sttrains of Leptospira interrogans serovars Copenhageni and Icterohaemorrhagiae.</title>
        <authorList>
            <person name="Arent Z."/>
            <person name="Gurgul A."/>
            <person name="Jasielczuk I."/>
            <person name="Pardyak L."/>
        </authorList>
    </citation>
    <scope>NUCLEOTIDE SEQUENCE</scope>
    <source>
        <strain evidence="3">X240</strain>
    </source>
</reference>
<keyword evidence="1" id="KW-0472">Membrane</keyword>
<dbReference type="Pfam" id="PF08239">
    <property type="entry name" value="SH3_3"/>
    <property type="match status" value="1"/>
</dbReference>
<dbReference type="AlphaFoldDB" id="A0AAW4JWW5"/>
<gene>
    <name evidence="3" type="ORF">J6377_15160</name>
</gene>
<dbReference type="GeneID" id="61144369"/>
<evidence type="ECO:0000259" key="2">
    <source>
        <dbReference type="PROSITE" id="PS51781"/>
    </source>
</evidence>
<name>A0AAW4JWW5_LEPIR</name>
<dbReference type="RefSeq" id="WP_000668615.1">
    <property type="nucleotide sequence ID" value="NZ_CP043891.1"/>
</dbReference>
<dbReference type="Gene3D" id="2.30.30.40">
    <property type="entry name" value="SH3 Domains"/>
    <property type="match status" value="1"/>
</dbReference>
<feature type="domain" description="SH3b" evidence="2">
    <location>
        <begin position="66"/>
        <end position="130"/>
    </location>
</feature>
<keyword evidence="1" id="KW-1133">Transmembrane helix</keyword>
<dbReference type="SMART" id="SM00287">
    <property type="entry name" value="SH3b"/>
    <property type="match status" value="1"/>
</dbReference>
<dbReference type="InterPro" id="IPR003646">
    <property type="entry name" value="SH3-like_bac-type"/>
</dbReference>
<organism evidence="3 4">
    <name type="scientific">Leptospira interrogans serovar Icterohaemorrhagiae</name>
    <dbReference type="NCBI Taxonomy" id="90062"/>
    <lineage>
        <taxon>Bacteria</taxon>
        <taxon>Pseudomonadati</taxon>
        <taxon>Spirochaetota</taxon>
        <taxon>Spirochaetia</taxon>
        <taxon>Leptospirales</taxon>
        <taxon>Leptospiraceae</taxon>
        <taxon>Leptospira</taxon>
    </lineage>
</organism>
<sequence>MKFIGKSKVYMDFRVKTIENIRNGNEMNTSKYKINKASSNVYKIIIFVLFFSIFFSSGIAEEKQIKKYVLISEGKLNVREKPKDGKVLFQLEKGESVFVKENSSSDGWVEILTKSGTKGFVSTEFLSKKSPEELENAKLFGSVHTDTQGSRFRSLAIRTNDGWVPAGPGEYGEYEAETLYLEKKILKTKEKGIVYEQINVAGEFIPEKNDKAGCAEGYDVLKGNLNSYKKINTLKYSIFGIFGSKISDQVRSEKFIPSEKISKVLESTENSFFKKQHPKSEELKFLKQGNLYRIVSPKKEYVVVRYSIQIKAEEKSYHTSIYELENESLGKKIFEKFEVLHNEQAFYGGKYHFIDAFDLDEDGAPILIWHHNGYDGFVNEFSKVKNDKVEPMFLTGGDAC</sequence>
<evidence type="ECO:0000313" key="3">
    <source>
        <dbReference type="EMBL" id="MBO8017111.1"/>
    </source>
</evidence>
<dbReference type="Proteomes" id="UP000670463">
    <property type="component" value="Unassembled WGS sequence"/>
</dbReference>
<accession>A0AAW4JWW5</accession>
<evidence type="ECO:0000256" key="1">
    <source>
        <dbReference type="SAM" id="Phobius"/>
    </source>
</evidence>
<dbReference type="PROSITE" id="PS51781">
    <property type="entry name" value="SH3B"/>
    <property type="match status" value="1"/>
</dbReference>
<dbReference type="EMBL" id="JAGGCK010000032">
    <property type="protein sequence ID" value="MBO8017111.1"/>
    <property type="molecule type" value="Genomic_DNA"/>
</dbReference>
<protein>
    <submittedName>
        <fullName evidence="3">SH3 domain-containing protein</fullName>
    </submittedName>
</protein>
<comment type="caution">
    <text evidence="3">The sequence shown here is derived from an EMBL/GenBank/DDBJ whole genome shotgun (WGS) entry which is preliminary data.</text>
</comment>
<proteinExistence type="predicted"/>
<evidence type="ECO:0000313" key="4">
    <source>
        <dbReference type="Proteomes" id="UP000670463"/>
    </source>
</evidence>
<keyword evidence="1" id="KW-0812">Transmembrane</keyword>